<dbReference type="PANTHER" id="PTHR30061">
    <property type="entry name" value="MALTOSE-BINDING PERIPLASMIC PROTEIN"/>
    <property type="match status" value="1"/>
</dbReference>
<proteinExistence type="inferred from homology"/>
<dbReference type="PANTHER" id="PTHR30061:SF50">
    <property type="entry name" value="MALTOSE_MALTODEXTRIN-BINDING PERIPLASMIC PROTEIN"/>
    <property type="match status" value="1"/>
</dbReference>
<dbReference type="AlphaFoldDB" id="A0A5S9MMU9"/>
<evidence type="ECO:0000313" key="5">
    <source>
        <dbReference type="Proteomes" id="UP000464658"/>
    </source>
</evidence>
<name>A0A5S9MMU9_BACIA</name>
<evidence type="ECO:0000256" key="2">
    <source>
        <dbReference type="ARBA" id="ARBA00022448"/>
    </source>
</evidence>
<gene>
    <name evidence="4" type="ORF">BsIDN1_69870</name>
</gene>
<dbReference type="Proteomes" id="UP000464658">
    <property type="component" value="Chromosome"/>
</dbReference>
<evidence type="ECO:0000313" key="4">
    <source>
        <dbReference type="EMBL" id="BBP93369.1"/>
    </source>
</evidence>
<dbReference type="GO" id="GO:0015768">
    <property type="term" value="P:maltose transport"/>
    <property type="evidence" value="ECO:0007669"/>
    <property type="project" value="TreeGrafter"/>
</dbReference>
<organism evidence="4 5">
    <name type="scientific">Bacillus safensis</name>
    <dbReference type="NCBI Taxonomy" id="561879"/>
    <lineage>
        <taxon>Bacteria</taxon>
        <taxon>Bacillati</taxon>
        <taxon>Bacillota</taxon>
        <taxon>Bacilli</taxon>
        <taxon>Bacillales</taxon>
        <taxon>Bacillaceae</taxon>
        <taxon>Bacillus</taxon>
    </lineage>
</organism>
<protein>
    <recommendedName>
        <fullName evidence="6">Maltodextrin-binding protein</fullName>
    </recommendedName>
</protein>
<dbReference type="SUPFAM" id="SSF53850">
    <property type="entry name" value="Periplasmic binding protein-like II"/>
    <property type="match status" value="1"/>
</dbReference>
<evidence type="ECO:0000256" key="1">
    <source>
        <dbReference type="ARBA" id="ARBA00008520"/>
    </source>
</evidence>
<dbReference type="GO" id="GO:0055052">
    <property type="term" value="C:ATP-binding cassette (ABC) transporter complex, substrate-binding subunit-containing"/>
    <property type="evidence" value="ECO:0007669"/>
    <property type="project" value="TreeGrafter"/>
</dbReference>
<keyword evidence="2" id="KW-0813">Transport</keyword>
<accession>A0A5S9MMU9</accession>
<sequence length="86" mass="9450">MTEEIPPVKKLMKDPIITKKNANADAVSKQTKYATLTPNTPEMAEVWKPIDSALGLIATGRTDVKKKAFDDAVNQIDSQIKANHSK</sequence>
<evidence type="ECO:0008006" key="6">
    <source>
        <dbReference type="Google" id="ProtNLM"/>
    </source>
</evidence>
<dbReference type="EMBL" id="AP021906">
    <property type="protein sequence ID" value="BBP93369.1"/>
    <property type="molecule type" value="Genomic_DNA"/>
</dbReference>
<keyword evidence="3" id="KW-0732">Signal</keyword>
<dbReference type="GO" id="GO:1901982">
    <property type="term" value="F:maltose binding"/>
    <property type="evidence" value="ECO:0007669"/>
    <property type="project" value="TreeGrafter"/>
</dbReference>
<reference evidence="4 5" key="1">
    <citation type="submission" date="2019-12" db="EMBL/GenBank/DDBJ databases">
        <title>Full genome sequence of a Bacillus safensis strain isolated from commercially available natto in Indonesia.</title>
        <authorList>
            <person name="Yoshida M."/>
            <person name="Uomi M."/>
            <person name="Waturangi D."/>
            <person name="Ekaputri J.J."/>
            <person name="Setiamarga D.H.E."/>
        </authorList>
    </citation>
    <scope>NUCLEOTIDE SEQUENCE [LARGE SCALE GENOMIC DNA]</scope>
    <source>
        <strain evidence="4 5">IDN1</strain>
    </source>
</reference>
<comment type="similarity">
    <text evidence="1">Belongs to the bacterial solute-binding protein 1 family.</text>
</comment>
<dbReference type="GO" id="GO:0042956">
    <property type="term" value="P:maltodextrin transmembrane transport"/>
    <property type="evidence" value="ECO:0007669"/>
    <property type="project" value="TreeGrafter"/>
</dbReference>
<dbReference type="Gene3D" id="3.40.190.10">
    <property type="entry name" value="Periplasmic binding protein-like II"/>
    <property type="match status" value="2"/>
</dbReference>
<evidence type="ECO:0000256" key="3">
    <source>
        <dbReference type="ARBA" id="ARBA00022729"/>
    </source>
</evidence>